<keyword evidence="2" id="KW-0732">Signal</keyword>
<name>A0A0X3Q246_SCHSO</name>
<accession>A0A0X3Q246</accession>
<feature type="compositionally biased region" description="Polar residues" evidence="1">
    <location>
        <begin position="38"/>
        <end position="58"/>
    </location>
</feature>
<feature type="region of interest" description="Disordered" evidence="1">
    <location>
        <begin position="73"/>
        <end position="100"/>
    </location>
</feature>
<gene>
    <name evidence="3" type="ORF">TR113786</name>
</gene>
<evidence type="ECO:0000256" key="2">
    <source>
        <dbReference type="SAM" id="SignalP"/>
    </source>
</evidence>
<proteinExistence type="predicted"/>
<evidence type="ECO:0008006" key="4">
    <source>
        <dbReference type="Google" id="ProtNLM"/>
    </source>
</evidence>
<reference evidence="3" key="1">
    <citation type="submission" date="2016-01" db="EMBL/GenBank/DDBJ databases">
        <title>Reference transcriptome for the parasite Schistocephalus solidus: insights into the molecular evolution of parasitism.</title>
        <authorList>
            <person name="Hebert F.O."/>
            <person name="Grambauer S."/>
            <person name="Barber I."/>
            <person name="Landry C.R."/>
            <person name="Aubin-Horth N."/>
        </authorList>
    </citation>
    <scope>NUCLEOTIDE SEQUENCE</scope>
</reference>
<organism evidence="3">
    <name type="scientific">Schistocephalus solidus</name>
    <name type="common">Tapeworm</name>
    <dbReference type="NCBI Taxonomy" id="70667"/>
    <lineage>
        <taxon>Eukaryota</taxon>
        <taxon>Metazoa</taxon>
        <taxon>Spiralia</taxon>
        <taxon>Lophotrochozoa</taxon>
        <taxon>Platyhelminthes</taxon>
        <taxon>Cestoda</taxon>
        <taxon>Eucestoda</taxon>
        <taxon>Diphyllobothriidea</taxon>
        <taxon>Diphyllobothriidae</taxon>
        <taxon>Schistocephalus</taxon>
    </lineage>
</organism>
<dbReference type="EMBL" id="GEEE01005201">
    <property type="protein sequence ID" value="JAP58024.1"/>
    <property type="molecule type" value="Transcribed_RNA"/>
</dbReference>
<feature type="signal peptide" evidence="2">
    <location>
        <begin position="1"/>
        <end position="18"/>
    </location>
</feature>
<sequence>MPMVASLLLLWPVRTARETVLILNIQSQSRLSIKIFRQPQSSPSAWTRSRSQKGTPQGSAKYYSVWYRRINQSESSDSDRNEQDLAMVAQTADPTGQPLG</sequence>
<feature type="chain" id="PRO_5007051417" description="Secreted protein" evidence="2">
    <location>
        <begin position="19"/>
        <end position="100"/>
    </location>
</feature>
<dbReference type="AlphaFoldDB" id="A0A0X3Q246"/>
<feature type="region of interest" description="Disordered" evidence="1">
    <location>
        <begin position="38"/>
        <end position="59"/>
    </location>
</feature>
<evidence type="ECO:0000256" key="1">
    <source>
        <dbReference type="SAM" id="MobiDB-lite"/>
    </source>
</evidence>
<protein>
    <recommendedName>
        <fullName evidence="4">Secreted protein</fullName>
    </recommendedName>
</protein>
<evidence type="ECO:0000313" key="3">
    <source>
        <dbReference type="EMBL" id="JAP58024.1"/>
    </source>
</evidence>